<evidence type="ECO:0000313" key="1">
    <source>
        <dbReference type="EMBL" id="KAJ7221671.1"/>
    </source>
</evidence>
<dbReference type="AlphaFoldDB" id="A0AAD6VW03"/>
<protein>
    <submittedName>
        <fullName evidence="1">Uncharacterized protein</fullName>
    </submittedName>
</protein>
<gene>
    <name evidence="1" type="ORF">GGX14DRAFT_670714</name>
</gene>
<comment type="caution">
    <text evidence="1">The sequence shown here is derived from an EMBL/GenBank/DDBJ whole genome shotgun (WGS) entry which is preliminary data.</text>
</comment>
<organism evidence="1 2">
    <name type="scientific">Mycena pura</name>
    <dbReference type="NCBI Taxonomy" id="153505"/>
    <lineage>
        <taxon>Eukaryota</taxon>
        <taxon>Fungi</taxon>
        <taxon>Dikarya</taxon>
        <taxon>Basidiomycota</taxon>
        <taxon>Agaricomycotina</taxon>
        <taxon>Agaricomycetes</taxon>
        <taxon>Agaricomycetidae</taxon>
        <taxon>Agaricales</taxon>
        <taxon>Marasmiineae</taxon>
        <taxon>Mycenaceae</taxon>
        <taxon>Mycena</taxon>
    </lineage>
</organism>
<sequence>MRLLHIIEVLLNPDGCSIRRVQTRTTQRAATAAWRATVLLVCAVASRWCADPRMGAPGGIGIVPHADANVHHPPVAMNGLSCGWAWFDQVPLAGNHVFGQATLYDLQYYCFLEGSSAPQAHSTIVGVGLRLARVDCGFGWCNRSTKCYIVSI</sequence>
<reference evidence="1" key="1">
    <citation type="submission" date="2023-03" db="EMBL/GenBank/DDBJ databases">
        <title>Massive genome expansion in bonnet fungi (Mycena s.s.) driven by repeated elements and novel gene families across ecological guilds.</title>
        <authorList>
            <consortium name="Lawrence Berkeley National Laboratory"/>
            <person name="Harder C.B."/>
            <person name="Miyauchi S."/>
            <person name="Viragh M."/>
            <person name="Kuo A."/>
            <person name="Thoen E."/>
            <person name="Andreopoulos B."/>
            <person name="Lu D."/>
            <person name="Skrede I."/>
            <person name="Drula E."/>
            <person name="Henrissat B."/>
            <person name="Morin E."/>
            <person name="Kohler A."/>
            <person name="Barry K."/>
            <person name="LaButti K."/>
            <person name="Morin E."/>
            <person name="Salamov A."/>
            <person name="Lipzen A."/>
            <person name="Mereny Z."/>
            <person name="Hegedus B."/>
            <person name="Baldrian P."/>
            <person name="Stursova M."/>
            <person name="Weitz H."/>
            <person name="Taylor A."/>
            <person name="Grigoriev I.V."/>
            <person name="Nagy L.G."/>
            <person name="Martin F."/>
            <person name="Kauserud H."/>
        </authorList>
    </citation>
    <scope>NUCLEOTIDE SEQUENCE</scope>
    <source>
        <strain evidence="1">9144</strain>
    </source>
</reference>
<accession>A0AAD6VW03</accession>
<keyword evidence="2" id="KW-1185">Reference proteome</keyword>
<dbReference type="Proteomes" id="UP001219525">
    <property type="component" value="Unassembled WGS sequence"/>
</dbReference>
<dbReference type="EMBL" id="JARJCW010000008">
    <property type="protein sequence ID" value="KAJ7221671.1"/>
    <property type="molecule type" value="Genomic_DNA"/>
</dbReference>
<evidence type="ECO:0000313" key="2">
    <source>
        <dbReference type="Proteomes" id="UP001219525"/>
    </source>
</evidence>
<proteinExistence type="predicted"/>
<name>A0AAD6VW03_9AGAR</name>